<dbReference type="SUPFAM" id="SSF56327">
    <property type="entry name" value="LDH C-terminal domain-like"/>
    <property type="match status" value="1"/>
</dbReference>
<feature type="binding site" evidence="7">
    <location>
        <position position="16"/>
    </location>
    <ligand>
        <name>NAD(+)</name>
        <dbReference type="ChEBI" id="CHEBI:57540"/>
    </ligand>
</feature>
<dbReference type="Proteomes" id="UP000596960">
    <property type="component" value="Unassembled WGS sequence"/>
</dbReference>
<feature type="binding site" evidence="7">
    <location>
        <begin position="123"/>
        <end position="126"/>
    </location>
    <ligand>
        <name>substrate</name>
    </ligand>
</feature>
<dbReference type="CDD" id="cd05291">
    <property type="entry name" value="HicDH_like"/>
    <property type="match status" value="1"/>
</dbReference>
<dbReference type="PATRIC" id="fig|1280.10758.peg.2366"/>
<gene>
    <name evidence="12" type="primary">ldh2</name>
    <name evidence="7" type="synonym">ldh</name>
    <name evidence="14" type="ORF">CD116_07620</name>
    <name evidence="12" type="ORF">ERS140147_01501</name>
    <name evidence="13" type="ORF">ILQ21_07545</name>
</gene>
<evidence type="ECO:0000313" key="16">
    <source>
        <dbReference type="Proteomes" id="UP000236395"/>
    </source>
</evidence>
<dbReference type="InterPro" id="IPR001236">
    <property type="entry name" value="Lactate/malate_DH_N"/>
</dbReference>
<comment type="subunit">
    <text evidence="7">Homotetramer.</text>
</comment>
<dbReference type="RefSeq" id="WP_000846637.1">
    <property type="nucleotide sequence ID" value="NZ_CBCSFW010000009.1"/>
</dbReference>
<dbReference type="NCBIfam" id="TIGR01771">
    <property type="entry name" value="L-LDH-NAD"/>
    <property type="match status" value="1"/>
</dbReference>
<evidence type="ECO:0000256" key="6">
    <source>
        <dbReference type="ARBA" id="ARBA00049258"/>
    </source>
</evidence>
<organism evidence="12 15">
    <name type="scientific">Staphylococcus schweitzeri</name>
    <dbReference type="NCBI Taxonomy" id="1654388"/>
    <lineage>
        <taxon>Bacteria</taxon>
        <taxon>Bacillati</taxon>
        <taxon>Bacillota</taxon>
        <taxon>Bacilli</taxon>
        <taxon>Bacillales</taxon>
        <taxon>Staphylococcaceae</taxon>
        <taxon>Staphylococcus</taxon>
    </lineage>
</organism>
<feature type="binding site" evidence="7">
    <location>
        <begin position="121"/>
        <end position="123"/>
    </location>
    <ligand>
        <name>NAD(+)</name>
        <dbReference type="ChEBI" id="CHEBI:57540"/>
    </ligand>
</feature>
<feature type="binding site" evidence="7">
    <location>
        <position position="85"/>
    </location>
    <ligand>
        <name>substrate</name>
    </ligand>
</feature>
<dbReference type="GeneID" id="98346916"/>
<keyword evidence="4 7" id="KW-0560">Oxidoreductase</keyword>
<evidence type="ECO:0000256" key="9">
    <source>
        <dbReference type="PIRSR" id="PIRSR000102-3"/>
    </source>
</evidence>
<dbReference type="PIRSF" id="PIRSF000102">
    <property type="entry name" value="Lac_mal_DH"/>
    <property type="match status" value="1"/>
</dbReference>
<dbReference type="Gene3D" id="3.40.50.720">
    <property type="entry name" value="NAD(P)-binding Rossmann-like Domain"/>
    <property type="match status" value="1"/>
</dbReference>
<comment type="similarity">
    <text evidence="2 7">Belongs to the LDH/MDH superfamily. LDH family.</text>
</comment>
<evidence type="ECO:0000313" key="12">
    <source>
        <dbReference type="EMBL" id="CDR28369.1"/>
    </source>
</evidence>
<feature type="binding site" evidence="9">
    <location>
        <begin position="12"/>
        <end position="17"/>
    </location>
    <ligand>
        <name>NAD(+)</name>
        <dbReference type="ChEBI" id="CHEBI:57540"/>
    </ligand>
</feature>
<feature type="modified residue" description="Phosphotyrosine" evidence="7">
    <location>
        <position position="222"/>
    </location>
</feature>
<name>A0A077W0Q6_9STAP</name>
<comment type="function">
    <text evidence="7">Catalyzes the conversion of lactate to pyruvate.</text>
</comment>
<dbReference type="InterPro" id="IPR015955">
    <property type="entry name" value="Lactate_DH/Glyco_Ohase_4_C"/>
</dbReference>
<feature type="binding site" evidence="7">
    <location>
        <position position="68"/>
    </location>
    <ligand>
        <name>NAD(+)</name>
        <dbReference type="ChEBI" id="CHEBI:57540"/>
    </ligand>
</feature>
<dbReference type="NCBIfam" id="NF000824">
    <property type="entry name" value="PRK00066.1"/>
    <property type="match status" value="1"/>
</dbReference>
<dbReference type="FunFam" id="3.40.50.720:FF:000018">
    <property type="entry name" value="Malate dehydrogenase"/>
    <property type="match status" value="1"/>
</dbReference>
<dbReference type="GO" id="GO:0004459">
    <property type="term" value="F:L-lactate dehydrogenase (NAD+) activity"/>
    <property type="evidence" value="ECO:0007669"/>
    <property type="project" value="UniProtKB-UniRule"/>
</dbReference>
<dbReference type="AlphaFoldDB" id="A0A077W0Q6"/>
<comment type="subcellular location">
    <subcellularLocation>
        <location evidence="7">Cytoplasm</location>
    </subcellularLocation>
</comment>
<dbReference type="InterPro" id="IPR011304">
    <property type="entry name" value="L-lactate_DH"/>
</dbReference>
<feature type="binding site" evidence="7">
    <location>
        <position position="91"/>
    </location>
    <ligand>
        <name>substrate</name>
    </ligand>
</feature>
<dbReference type="EMBL" id="PPQS01000035">
    <property type="protein sequence ID" value="PNZ49447.1"/>
    <property type="molecule type" value="Genomic_DNA"/>
</dbReference>
<accession>A0A077W0Q6</accession>
<dbReference type="Pfam" id="PF00056">
    <property type="entry name" value="Ldh_1_N"/>
    <property type="match status" value="1"/>
</dbReference>
<feature type="domain" description="Lactate/malate dehydrogenase N-terminal" evidence="10">
    <location>
        <begin position="7"/>
        <end position="145"/>
    </location>
</feature>
<dbReference type="SUPFAM" id="SSF51735">
    <property type="entry name" value="NAD(P)-binding Rossmann-fold domains"/>
    <property type="match status" value="1"/>
</dbReference>
<evidence type="ECO:0000256" key="3">
    <source>
        <dbReference type="ARBA" id="ARBA00012967"/>
    </source>
</evidence>
<sequence length="319" mass="34420">MKTFGKKVVLIGDGSVGSSYAFAMVTQGVADEFVIIDIAKDKVKADVQDLNHGTVHSPSPVDVKAGEYEDCKDADLVVITAGAPQKPGETRLQLVEKNTKIMKSIVKSVMDSGFDGYFLIAANPVDILTRFVKEYTGLPAERVIGSGTVLDSARLQYLISQELGVAPSSVDASIIGEHGDTELAVWSQANVAGISVYDTLKEQTGSEAKAEEIYVNTRDAAYEIIQAKGSTYYGIALALMRISKAILNNENNVLNVSIQLDGQYGGHKGVYLGVPTLVNQHGAVKIYEMPLSAEEQALFDKSVKTLEDTFDSIKYLLED</sequence>
<proteinExistence type="inferred from homology"/>
<dbReference type="InterPro" id="IPR018177">
    <property type="entry name" value="L-lactate_DH_AS"/>
</dbReference>
<evidence type="ECO:0000313" key="13">
    <source>
        <dbReference type="EMBL" id="MBE2128896.1"/>
    </source>
</evidence>
<dbReference type="HAMAP" id="MF_00488">
    <property type="entry name" value="Lactate_dehydrog"/>
    <property type="match status" value="1"/>
</dbReference>
<evidence type="ECO:0000256" key="7">
    <source>
        <dbReference type="HAMAP-Rule" id="MF_00488"/>
    </source>
</evidence>
<dbReference type="GO" id="GO:0005737">
    <property type="term" value="C:cytoplasm"/>
    <property type="evidence" value="ECO:0007669"/>
    <property type="project" value="UniProtKB-SubCell"/>
</dbReference>
<evidence type="ECO:0000256" key="5">
    <source>
        <dbReference type="ARBA" id="ARBA00023027"/>
    </source>
</evidence>
<feature type="binding site" evidence="7">
    <location>
        <begin position="82"/>
        <end position="83"/>
    </location>
    <ligand>
        <name>NAD(+)</name>
        <dbReference type="ChEBI" id="CHEBI:57540"/>
    </ligand>
</feature>
<keyword evidence="5 7" id="KW-0520">NAD</keyword>
<comment type="catalytic activity">
    <reaction evidence="6 7">
        <text>(S)-lactate + NAD(+) = pyruvate + NADH + H(+)</text>
        <dbReference type="Rhea" id="RHEA:23444"/>
        <dbReference type="ChEBI" id="CHEBI:15361"/>
        <dbReference type="ChEBI" id="CHEBI:15378"/>
        <dbReference type="ChEBI" id="CHEBI:16651"/>
        <dbReference type="ChEBI" id="CHEBI:57540"/>
        <dbReference type="ChEBI" id="CHEBI:57945"/>
        <dbReference type="EC" id="1.1.1.27"/>
    </reaction>
</comment>
<dbReference type="GO" id="GO:0006089">
    <property type="term" value="P:lactate metabolic process"/>
    <property type="evidence" value="ECO:0007669"/>
    <property type="project" value="TreeGrafter"/>
</dbReference>
<dbReference type="GO" id="GO:0006096">
    <property type="term" value="P:glycolytic process"/>
    <property type="evidence" value="ECO:0007669"/>
    <property type="project" value="UniProtKB-UniRule"/>
</dbReference>
<reference evidence="13 17" key="3">
    <citation type="submission" date="2020-10" db="EMBL/GenBank/DDBJ databases">
        <title>Phenotypic and genomic profiling of Staphylococcus argenteus in Canada and the United States and recommendations for clinical result reporting.</title>
        <authorList>
            <person name="Eshaghi A."/>
            <person name="Bommersbach C."/>
            <person name="Zitterman S."/>
            <person name="Burnham C.-A.D."/>
            <person name="Patel R."/>
            <person name="Schuetz A.N."/>
            <person name="Patel S.N."/>
            <person name="Kus J.V."/>
        </authorList>
    </citation>
    <scope>NUCLEOTIDE SEQUENCE [LARGE SCALE GENOMIC DNA]</scope>
    <source>
        <strain evidence="13 17">DSM 28300</strain>
    </source>
</reference>
<evidence type="ECO:0000256" key="4">
    <source>
        <dbReference type="ARBA" id="ARBA00023002"/>
    </source>
</evidence>
<dbReference type="Proteomes" id="UP000044616">
    <property type="component" value="Unassembled WGS sequence"/>
</dbReference>
<evidence type="ECO:0000256" key="2">
    <source>
        <dbReference type="ARBA" id="ARBA00006054"/>
    </source>
</evidence>
<comment type="caution">
    <text evidence="7">Lacks conserved residue(s) required for the propagation of feature annotation.</text>
</comment>
<dbReference type="EMBL" id="CCEH01000011">
    <property type="protein sequence ID" value="CDR28369.1"/>
    <property type="molecule type" value="Genomic_DNA"/>
</dbReference>
<dbReference type="PANTHER" id="PTHR43128:SF16">
    <property type="entry name" value="L-LACTATE DEHYDROGENASE"/>
    <property type="match status" value="1"/>
</dbReference>
<keyword evidence="7" id="KW-0597">Phosphoprotein</keyword>
<dbReference type="PROSITE" id="PS00064">
    <property type="entry name" value="L_LDH"/>
    <property type="match status" value="1"/>
</dbReference>
<reference evidence="14 16" key="2">
    <citation type="submission" date="2017-08" db="EMBL/GenBank/DDBJ databases">
        <title>Draft genome sequences of 64 type strains of genus Staph aureus.</title>
        <authorList>
            <person name="Cole K."/>
            <person name="Golubchik T."/>
            <person name="Russell J."/>
            <person name="Foster D."/>
            <person name="Llewelyn M."/>
            <person name="Wilson D."/>
            <person name="Crook D."/>
            <person name="Paul J."/>
        </authorList>
    </citation>
    <scope>NUCLEOTIDE SEQUENCE [LARGE SCALE GENOMIC DNA]</scope>
    <source>
        <strain evidence="14 16">DSM 28300</strain>
    </source>
</reference>
<reference evidence="12 15" key="1">
    <citation type="submission" date="2014-05" db="EMBL/GenBank/DDBJ databases">
        <authorList>
            <person name="Aslett A.Martin."/>
            <person name="De Silva Nishadi"/>
        </authorList>
    </citation>
    <scope>NUCLEOTIDE SEQUENCE [LARGE SCALE GENOMIC DNA]</scope>
</reference>
<feature type="binding site" evidence="9">
    <location>
        <position position="98"/>
    </location>
    <ligand>
        <name>NAD(+)</name>
        <dbReference type="ChEBI" id="CHEBI:57540"/>
    </ligand>
</feature>
<dbReference type="InterPro" id="IPR022383">
    <property type="entry name" value="Lactate/malate_DH_C"/>
</dbReference>
<feature type="binding site" evidence="7 9">
    <location>
        <position position="37"/>
    </location>
    <ligand>
        <name>NAD(+)</name>
        <dbReference type="ChEBI" id="CHEBI:57540"/>
    </ligand>
</feature>
<accession>X5DXJ0</accession>
<feature type="binding site" evidence="7">
    <location>
        <begin position="151"/>
        <end position="154"/>
    </location>
    <ligand>
        <name>substrate</name>
    </ligand>
</feature>
<dbReference type="Proteomes" id="UP000236395">
    <property type="component" value="Unassembled WGS sequence"/>
</dbReference>
<keyword evidence="7" id="KW-0963">Cytoplasm</keyword>
<accession>A0A2K4AHG3</accession>
<dbReference type="PRINTS" id="PR00086">
    <property type="entry name" value="LLDHDRGNASE"/>
</dbReference>
<comment type="pathway">
    <text evidence="1 7">Fermentation; pyruvate fermentation to lactate; (S)-lactate from pyruvate: step 1/1.</text>
</comment>
<keyword evidence="17" id="KW-1185">Reference proteome</keyword>
<evidence type="ECO:0000313" key="14">
    <source>
        <dbReference type="EMBL" id="PNZ49447.1"/>
    </source>
</evidence>
<dbReference type="InterPro" id="IPR001557">
    <property type="entry name" value="L-lactate/malate_DH"/>
</dbReference>
<evidence type="ECO:0000256" key="1">
    <source>
        <dbReference type="ARBA" id="ARBA00004843"/>
    </source>
</evidence>
<dbReference type="InterPro" id="IPR036291">
    <property type="entry name" value="NAD(P)-bd_dom_sf"/>
</dbReference>
<feature type="binding site" evidence="7">
    <location>
        <position position="146"/>
    </location>
    <ligand>
        <name>NAD(+)</name>
        <dbReference type="ChEBI" id="CHEBI:57540"/>
    </ligand>
</feature>
<feature type="binding site" evidence="7">
    <location>
        <position position="104"/>
    </location>
    <ligand>
        <name>NAD(+)</name>
        <dbReference type="ChEBI" id="CHEBI:57540"/>
    </ligand>
</feature>
<dbReference type="Pfam" id="PF02866">
    <property type="entry name" value="Ldh_1_C"/>
    <property type="match status" value="1"/>
</dbReference>
<dbReference type="UniPathway" id="UPA00554">
    <property type="reaction ID" value="UER00611"/>
</dbReference>
<accession>A0A1E8WUM4</accession>
<evidence type="ECO:0000313" key="17">
    <source>
        <dbReference type="Proteomes" id="UP000596960"/>
    </source>
</evidence>
<evidence type="ECO:0000259" key="11">
    <source>
        <dbReference type="Pfam" id="PF02866"/>
    </source>
</evidence>
<feature type="domain" description="Lactate/malate dehydrogenase C-terminal" evidence="11">
    <location>
        <begin position="148"/>
        <end position="312"/>
    </location>
</feature>
<dbReference type="Gene3D" id="3.90.110.10">
    <property type="entry name" value="Lactate dehydrogenase/glycoside hydrolase, family 4, C-terminal"/>
    <property type="match status" value="1"/>
</dbReference>
<evidence type="ECO:0000256" key="8">
    <source>
        <dbReference type="PIRSR" id="PIRSR000102-1"/>
    </source>
</evidence>
<feature type="active site" description="Proton acceptor" evidence="7 8">
    <location>
        <position position="178"/>
    </location>
</feature>
<dbReference type="EC" id="1.1.1.27" evidence="3 7"/>
<dbReference type="EMBL" id="JADAMT010000009">
    <property type="protein sequence ID" value="MBE2128896.1"/>
    <property type="molecule type" value="Genomic_DNA"/>
</dbReference>
<protein>
    <recommendedName>
        <fullName evidence="3 7">L-lactate dehydrogenase</fullName>
        <shortName evidence="7">L-LDH</shortName>
        <ecNumber evidence="3 7">1.1.1.27</ecNumber>
    </recommendedName>
</protein>
<evidence type="ECO:0000313" key="15">
    <source>
        <dbReference type="Proteomes" id="UP000044616"/>
    </source>
</evidence>
<evidence type="ECO:0000259" key="10">
    <source>
        <dbReference type="Pfam" id="PF00056"/>
    </source>
</evidence>
<dbReference type="PANTHER" id="PTHR43128">
    <property type="entry name" value="L-2-HYDROXYCARBOXYLATE DEHYDROGENASE (NAD(P)(+))"/>
    <property type="match status" value="1"/>
</dbReference>
<feature type="binding site" evidence="7">
    <location>
        <position position="42"/>
    </location>
    <ligand>
        <name>NAD(+)</name>
        <dbReference type="ChEBI" id="CHEBI:57540"/>
    </ligand>
</feature>
<feature type="binding site" evidence="7">
    <location>
        <position position="231"/>
    </location>
    <ligand>
        <name>substrate</name>
    </ligand>
</feature>
<dbReference type="SMR" id="A0A077W0Q6"/>